<keyword evidence="3" id="KW-1185">Reference proteome</keyword>
<feature type="signal peptide" evidence="1">
    <location>
        <begin position="1"/>
        <end position="22"/>
    </location>
</feature>
<dbReference type="Pfam" id="PF19671">
    <property type="entry name" value="DUF6174"/>
    <property type="match status" value="1"/>
</dbReference>
<comment type="caution">
    <text evidence="2">The sequence shown here is derived from an EMBL/GenBank/DDBJ whole genome shotgun (WGS) entry which is preliminary data.</text>
</comment>
<dbReference type="InterPro" id="IPR046172">
    <property type="entry name" value="DUF6174"/>
</dbReference>
<gene>
    <name evidence="2" type="ORF">SEMRO_1150_G246660.1</name>
</gene>
<dbReference type="Proteomes" id="UP001153069">
    <property type="component" value="Unassembled WGS sequence"/>
</dbReference>
<dbReference type="EMBL" id="CAICTM010001148">
    <property type="protein sequence ID" value="CAB9520961.1"/>
    <property type="molecule type" value="Genomic_DNA"/>
</dbReference>
<keyword evidence="1" id="KW-0732">Signal</keyword>
<proteinExistence type="predicted"/>
<evidence type="ECO:0000313" key="3">
    <source>
        <dbReference type="Proteomes" id="UP001153069"/>
    </source>
</evidence>
<dbReference type="AlphaFoldDB" id="A0A9N8HP69"/>
<evidence type="ECO:0000256" key="1">
    <source>
        <dbReference type="SAM" id="SignalP"/>
    </source>
</evidence>
<feature type="chain" id="PRO_5040492670" evidence="1">
    <location>
        <begin position="23"/>
        <end position="152"/>
    </location>
</feature>
<sequence>MKTSGIISLLFALWLATPVVLAYNRQQVQNDLNRERAKWESMGIINYDYKHQVFGDTSAVYPLSTQVRGGGVVSYVDGNNQPITWLKPVTLGSWFGFIQTHMDSGARSIQVSYDPTRGFPVSIYMIQSGGQVMNVRIFDFHYYSRRLRGSDS</sequence>
<reference evidence="2" key="1">
    <citation type="submission" date="2020-06" db="EMBL/GenBank/DDBJ databases">
        <authorList>
            <consortium name="Plant Systems Biology data submission"/>
        </authorList>
    </citation>
    <scope>NUCLEOTIDE SEQUENCE</scope>
    <source>
        <strain evidence="2">D6</strain>
    </source>
</reference>
<accession>A0A9N8HP69</accession>
<protein>
    <submittedName>
        <fullName evidence="2">Uncharacterized protein</fullName>
    </submittedName>
</protein>
<organism evidence="2 3">
    <name type="scientific">Seminavis robusta</name>
    <dbReference type="NCBI Taxonomy" id="568900"/>
    <lineage>
        <taxon>Eukaryota</taxon>
        <taxon>Sar</taxon>
        <taxon>Stramenopiles</taxon>
        <taxon>Ochrophyta</taxon>
        <taxon>Bacillariophyta</taxon>
        <taxon>Bacillariophyceae</taxon>
        <taxon>Bacillariophycidae</taxon>
        <taxon>Naviculales</taxon>
        <taxon>Naviculaceae</taxon>
        <taxon>Seminavis</taxon>
    </lineage>
</organism>
<evidence type="ECO:0000313" key="2">
    <source>
        <dbReference type="EMBL" id="CAB9520961.1"/>
    </source>
</evidence>
<name>A0A9N8HP69_9STRA</name>